<name>A0A221K143_9RHOB</name>
<protein>
    <submittedName>
        <fullName evidence="2">Uncharacterized protein</fullName>
    </submittedName>
</protein>
<gene>
    <name evidence="2" type="ORF">SULPSESMR1_01910</name>
</gene>
<dbReference type="RefSeq" id="WP_089420583.1">
    <property type="nucleotide sequence ID" value="NZ_JBMGNR010000004.1"/>
</dbReference>
<dbReference type="Proteomes" id="UP000199754">
    <property type="component" value="Chromosome"/>
</dbReference>
<keyword evidence="1" id="KW-0472">Membrane</keyword>
<feature type="transmembrane region" description="Helical" evidence="1">
    <location>
        <begin position="20"/>
        <end position="41"/>
    </location>
</feature>
<evidence type="ECO:0000256" key="1">
    <source>
        <dbReference type="SAM" id="Phobius"/>
    </source>
</evidence>
<accession>A0A221K143</accession>
<keyword evidence="1" id="KW-0812">Transmembrane</keyword>
<dbReference type="PROSITE" id="PS51257">
    <property type="entry name" value="PROKAR_LIPOPROTEIN"/>
    <property type="match status" value="1"/>
</dbReference>
<dbReference type="KEGG" id="spse:SULPSESMR1_01910"/>
<proteinExistence type="predicted"/>
<dbReference type="EMBL" id="CP022415">
    <property type="protein sequence ID" value="ASM72718.1"/>
    <property type="molecule type" value="Genomic_DNA"/>
</dbReference>
<evidence type="ECO:0000313" key="2">
    <source>
        <dbReference type="EMBL" id="ASM72718.1"/>
    </source>
</evidence>
<sequence>MSASDTKIEKQTKHHKPSLLGIAAAVALAVVACVAILMWGFGDDVDDAASVEPAAVTQPATD</sequence>
<organism evidence="2 3">
    <name type="scientific">Pseudosulfitobacter pseudonitzschiae</name>
    <dbReference type="NCBI Taxonomy" id="1402135"/>
    <lineage>
        <taxon>Bacteria</taxon>
        <taxon>Pseudomonadati</taxon>
        <taxon>Pseudomonadota</taxon>
        <taxon>Alphaproteobacteria</taxon>
        <taxon>Rhodobacterales</taxon>
        <taxon>Roseobacteraceae</taxon>
        <taxon>Pseudosulfitobacter</taxon>
    </lineage>
</organism>
<dbReference type="AlphaFoldDB" id="A0A221K143"/>
<evidence type="ECO:0000313" key="3">
    <source>
        <dbReference type="Proteomes" id="UP000199754"/>
    </source>
</evidence>
<reference evidence="2 3" key="1">
    <citation type="submission" date="2017-07" db="EMBL/GenBank/DDBJ databases">
        <title>Genome Sequence of Sulfitobacter pseudonitzschiae Strain SMR1 Isolated from a culture of the Diatom Skeletonema marinoi.</title>
        <authorList>
            <person name="Topel M."/>
            <person name="Pinder M.I.M."/>
            <person name="Johansson O.N."/>
            <person name="Kourtchenko O."/>
            <person name="Godhe A."/>
            <person name="Clarke A.K."/>
        </authorList>
    </citation>
    <scope>NUCLEOTIDE SEQUENCE [LARGE SCALE GENOMIC DNA]</scope>
    <source>
        <strain evidence="2 3">SMR1</strain>
    </source>
</reference>
<keyword evidence="3" id="KW-1185">Reference proteome</keyword>
<keyword evidence="1" id="KW-1133">Transmembrane helix</keyword>